<accession>V2X590</accession>
<feature type="region of interest" description="Disordered" evidence="1">
    <location>
        <begin position="20"/>
        <end position="68"/>
    </location>
</feature>
<keyword evidence="4" id="KW-1185">Reference proteome</keyword>
<dbReference type="HOGENOM" id="CLU_029378_3_0_1"/>
<evidence type="ECO:0000313" key="3">
    <source>
        <dbReference type="EMBL" id="ESK88962.1"/>
    </source>
</evidence>
<feature type="compositionally biased region" description="Low complexity" evidence="1">
    <location>
        <begin position="40"/>
        <end position="60"/>
    </location>
</feature>
<organism evidence="3 4">
    <name type="scientific">Moniliophthora roreri (strain MCA 2997)</name>
    <name type="common">Cocoa frosty pod rot fungus</name>
    <name type="synonym">Crinipellis roreri</name>
    <dbReference type="NCBI Taxonomy" id="1381753"/>
    <lineage>
        <taxon>Eukaryota</taxon>
        <taxon>Fungi</taxon>
        <taxon>Dikarya</taxon>
        <taxon>Basidiomycota</taxon>
        <taxon>Agaricomycotina</taxon>
        <taxon>Agaricomycetes</taxon>
        <taxon>Agaricomycetidae</taxon>
        <taxon>Agaricales</taxon>
        <taxon>Marasmiineae</taxon>
        <taxon>Marasmiaceae</taxon>
        <taxon>Moniliophthora</taxon>
    </lineage>
</organism>
<dbReference type="OrthoDB" id="2336871at2759"/>
<protein>
    <submittedName>
        <fullName evidence="3">Uncharacterized protein</fullName>
    </submittedName>
</protein>
<evidence type="ECO:0000256" key="1">
    <source>
        <dbReference type="SAM" id="MobiDB-lite"/>
    </source>
</evidence>
<sequence length="292" mass="30434">MRAFIFVSLVLAITASAAPQRGRGRGRGRFGGGNRGGNAGAANPANNAGSGAGAAGNANNDNDPQKSLTLDPKVIATGFQNDGLANANGAPFVASLTSTNNFINFCADKNVAITNGKQIKEGSCNPAPMGLIPSVENMPSSKFTFPGNGDVLQTGQIFTITMATKNLELGNFVNAQQNYFAAPQQLNGQGNIIGHSHITIDKVKSFQDTEPTDPKYFAYFKGINTPADADGVVSVTLDKGLPAGVYRLASINAAANHQPVLVPVEQHGFLDDMVYFTIADDPSSVRQGFGGQ</sequence>
<feature type="compositionally biased region" description="Gly residues" evidence="1">
    <location>
        <begin position="29"/>
        <end position="39"/>
    </location>
</feature>
<feature type="signal peptide" evidence="2">
    <location>
        <begin position="1"/>
        <end position="17"/>
    </location>
</feature>
<dbReference type="AlphaFoldDB" id="V2X590"/>
<name>V2X590_MONRO</name>
<dbReference type="EMBL" id="AWSO01000603">
    <property type="protein sequence ID" value="ESK88962.1"/>
    <property type="molecule type" value="Genomic_DNA"/>
</dbReference>
<evidence type="ECO:0000256" key="2">
    <source>
        <dbReference type="SAM" id="SignalP"/>
    </source>
</evidence>
<gene>
    <name evidence="3" type="ORF">Moror_13184</name>
</gene>
<dbReference type="STRING" id="1381753.V2X590"/>
<evidence type="ECO:0000313" key="4">
    <source>
        <dbReference type="Proteomes" id="UP000017559"/>
    </source>
</evidence>
<dbReference type="KEGG" id="mrr:Moror_13184"/>
<dbReference type="PANTHER" id="PTHR34587">
    <property type="entry name" value="VWFA DOMAIN-CONTAINING PROTEIN"/>
    <property type="match status" value="1"/>
</dbReference>
<dbReference type="InterPro" id="IPR053216">
    <property type="entry name" value="Appressorial_penetr-assoc"/>
</dbReference>
<feature type="chain" id="PRO_5004712193" evidence="2">
    <location>
        <begin position="18"/>
        <end position="292"/>
    </location>
</feature>
<keyword evidence="2" id="KW-0732">Signal</keyword>
<comment type="caution">
    <text evidence="3">The sequence shown here is derived from an EMBL/GenBank/DDBJ whole genome shotgun (WGS) entry which is preliminary data.</text>
</comment>
<reference evidence="3 4" key="1">
    <citation type="journal article" date="2014" name="BMC Genomics">
        <title>Genome and secretome analysis of the hemibiotrophic fungal pathogen, Moniliophthora roreri, which causes frosty pod rot disease of cacao: mechanisms of the biotrophic and necrotrophic phases.</title>
        <authorList>
            <person name="Meinhardt L.W."/>
            <person name="Costa G.G.L."/>
            <person name="Thomazella D.P.T."/>
            <person name="Teixeira P.J.P.L."/>
            <person name="Carazzolle M.F."/>
            <person name="Schuster S.C."/>
            <person name="Carlson J.E."/>
            <person name="Guiltinan M.J."/>
            <person name="Mieczkowski P."/>
            <person name="Farmer A."/>
            <person name="Ramaraj T."/>
            <person name="Crozier J."/>
            <person name="Davis R.E."/>
            <person name="Shao J."/>
            <person name="Melnick R.L."/>
            <person name="Pereira G.A.G."/>
            <person name="Bailey B.A."/>
        </authorList>
    </citation>
    <scope>NUCLEOTIDE SEQUENCE [LARGE SCALE GENOMIC DNA]</scope>
    <source>
        <strain evidence="3 4">MCA 2997</strain>
    </source>
</reference>
<proteinExistence type="predicted"/>
<dbReference type="PANTHER" id="PTHR34587:SF2">
    <property type="entry name" value="G-PROTEIN COUPLED RECEPTORS FAMILY 1 PROFILE DOMAIN-CONTAINING PROTEIN"/>
    <property type="match status" value="1"/>
</dbReference>
<dbReference type="Proteomes" id="UP000017559">
    <property type="component" value="Unassembled WGS sequence"/>
</dbReference>